<keyword evidence="5 12" id="KW-0677">Repeat</keyword>
<dbReference type="FunFam" id="3.40.50.300:FF:000025">
    <property type="entry name" value="ATP-dependent Clp protease subunit"/>
    <property type="match status" value="1"/>
</dbReference>
<dbReference type="InterPro" id="IPR019489">
    <property type="entry name" value="Clp_ATPase_C"/>
</dbReference>
<evidence type="ECO:0000256" key="1">
    <source>
        <dbReference type="ARBA" id="ARBA00004496"/>
    </source>
</evidence>
<proteinExistence type="inferred from homology"/>
<dbReference type="FunFam" id="3.40.50.300:FF:000120">
    <property type="entry name" value="ATP-dependent chaperone ClpB"/>
    <property type="match status" value="1"/>
</dbReference>
<gene>
    <name evidence="14" type="primary">clpB</name>
    <name evidence="16" type="ORF">TAO_0628</name>
</gene>
<dbReference type="Pfam" id="PF02861">
    <property type="entry name" value="Clp_N"/>
    <property type="match status" value="1"/>
</dbReference>
<dbReference type="GO" id="GO:0034605">
    <property type="term" value="P:cellular response to heat"/>
    <property type="evidence" value="ECO:0007669"/>
    <property type="project" value="TreeGrafter"/>
</dbReference>
<dbReference type="Pfam" id="PF10431">
    <property type="entry name" value="ClpB_D2-small"/>
    <property type="match status" value="1"/>
</dbReference>
<dbReference type="GO" id="GO:0042802">
    <property type="term" value="F:identical protein binding"/>
    <property type="evidence" value="ECO:0007669"/>
    <property type="project" value="UniProtKB-ARBA"/>
</dbReference>
<evidence type="ECO:0000256" key="6">
    <source>
        <dbReference type="ARBA" id="ARBA00022741"/>
    </source>
</evidence>
<name>A0A1Q2SLJ1_9GAMM</name>
<evidence type="ECO:0000256" key="9">
    <source>
        <dbReference type="ARBA" id="ARBA00023054"/>
    </source>
</evidence>
<feature type="domain" description="Clp R" evidence="15">
    <location>
        <begin position="3"/>
        <end position="146"/>
    </location>
</feature>
<protein>
    <recommendedName>
        <fullName evidence="3 14">Chaperone protein ClpB</fullName>
    </recommendedName>
</protein>
<dbReference type="SMART" id="SM00382">
    <property type="entry name" value="AAA"/>
    <property type="match status" value="2"/>
</dbReference>
<dbReference type="CDD" id="cd00009">
    <property type="entry name" value="AAA"/>
    <property type="match status" value="1"/>
</dbReference>
<dbReference type="FunFam" id="1.10.1780.10:FF:000003">
    <property type="entry name" value="ATP-dependent chaperone ClpB"/>
    <property type="match status" value="1"/>
</dbReference>
<evidence type="ECO:0000256" key="3">
    <source>
        <dbReference type="ARBA" id="ARBA00017574"/>
    </source>
</evidence>
<evidence type="ECO:0000256" key="12">
    <source>
        <dbReference type="PROSITE-ProRule" id="PRU01251"/>
    </source>
</evidence>
<evidence type="ECO:0000256" key="4">
    <source>
        <dbReference type="ARBA" id="ARBA00022490"/>
    </source>
</evidence>
<comment type="subunit">
    <text evidence="14">Homohexamer; The oligomerization is ATP-dependent.</text>
</comment>
<keyword evidence="7 13" id="KW-0067">ATP-binding</keyword>
<dbReference type="PANTHER" id="PTHR11638:SF18">
    <property type="entry name" value="HEAT SHOCK PROTEIN 104"/>
    <property type="match status" value="1"/>
</dbReference>
<keyword evidence="10 13" id="KW-0143">Chaperone</keyword>
<dbReference type="InterPro" id="IPR050130">
    <property type="entry name" value="ClpA_ClpB"/>
</dbReference>
<dbReference type="Proteomes" id="UP000243679">
    <property type="component" value="Chromosome"/>
</dbReference>
<comment type="subunit">
    <text evidence="11">Homohexamer. The oligomerization is ATP-dependent.</text>
</comment>
<dbReference type="NCBIfam" id="TIGR03346">
    <property type="entry name" value="chaperone_ClpB"/>
    <property type="match status" value="1"/>
</dbReference>
<dbReference type="Gene3D" id="1.10.1780.10">
    <property type="entry name" value="Clp, N-terminal domain"/>
    <property type="match status" value="1"/>
</dbReference>
<dbReference type="InterPro" id="IPR018368">
    <property type="entry name" value="ClpA/B_CS1"/>
</dbReference>
<dbReference type="NCBIfam" id="NF008118">
    <property type="entry name" value="PRK10865.1"/>
    <property type="match status" value="1"/>
</dbReference>
<dbReference type="Pfam" id="PF07724">
    <property type="entry name" value="AAA_2"/>
    <property type="match status" value="1"/>
</dbReference>
<comment type="similarity">
    <text evidence="2 13">Belongs to the ClpA/ClpB family.</text>
</comment>
<dbReference type="SMART" id="SM01086">
    <property type="entry name" value="ClpB_D2-small"/>
    <property type="match status" value="1"/>
</dbReference>
<dbReference type="GO" id="GO:0016887">
    <property type="term" value="F:ATP hydrolysis activity"/>
    <property type="evidence" value="ECO:0007669"/>
    <property type="project" value="InterPro"/>
</dbReference>
<dbReference type="InterPro" id="IPR041546">
    <property type="entry name" value="ClpA/ClpB_AAA_lid"/>
</dbReference>
<sequence length="857" mass="96338">MRQDRFTTKFQEALADAQSLALRHDHQFLEPLHVMLTLLDQQGGTVLPLLMRAGVDGNYLHAQLNNALKQLPQIQGTPGEIHLSQELARLLNITDKLAHQRQDQYISSELFLLAAVEDKGQLGELLRKNKVSKANIEAAINAMRGGQQINDPGAEDQRQALERYTVDLTQRAEQGKLDPVIGRDDEIRRTIQVLQRRTKNNPVLIGEPGVGKTAIAEGLAQRIINGEVPEGLKHRRLLALDMGALIAGAKFRGEFEERLKAVLKDVSKAEGNIILFIDELHTMVGAGKAEGAMDAGNMLKPALARGELHCIGATTLDEYRQYIEKDAALERRFQKVLVDEPNVEDTIAILRGLNERYEVHHGVEITDPAIVAAVSLSHRYITDRKLPDKAIDLIDEAASHIRMEIDSKPEPMDRLERRIIQLKIEREALRKETDEASKKRLEILETELNTLEKEYADLEEIWKAEKATLSGAQGIKEKLEQARLDLDSARRAGDLARMSELQYGRIPELQKQLDAAAAIESHDFKLLRNKVTEEEIAGVVSKWTGIPVSKMLEGERDKLLKMEEALQQRVVGQMEAITTVSNAIRRSRAGLSDPYRPNGSFLFLGPTGVGKTELCKALAVFLFDTQEAMIRIDMSEFMEKHAVARLIGAPPGYVGFEEGGYLTEAVRRKPYSVILLDEVEKAHPDVFNLLLQVLDDGRLTDSHGRTVDFRNTIVVMTSNLGSQIIQEMIGEDDYPRMKKAVMEIVSQHFRPEFINRVDDVVVFHPLLKEQLHAIAKIQIAYLQRRLAAQDMQLSVTDIALDKITEVGFDPVYGARPLKRAIQQQLENPIAQEILKGTFKSGHLIKVGFKEDRFVFER</sequence>
<dbReference type="SUPFAM" id="SSF81923">
    <property type="entry name" value="Double Clp-N motif"/>
    <property type="match status" value="1"/>
</dbReference>
<evidence type="ECO:0000256" key="11">
    <source>
        <dbReference type="ARBA" id="ARBA00026057"/>
    </source>
</evidence>
<keyword evidence="6 13" id="KW-0547">Nucleotide-binding</keyword>
<dbReference type="PANTHER" id="PTHR11638">
    <property type="entry name" value="ATP-DEPENDENT CLP PROTEASE"/>
    <property type="match status" value="1"/>
</dbReference>
<evidence type="ECO:0000256" key="7">
    <source>
        <dbReference type="ARBA" id="ARBA00022840"/>
    </source>
</evidence>
<dbReference type="OrthoDB" id="9803641at2"/>
<keyword evidence="9 14" id="KW-0175">Coiled coil</keyword>
<dbReference type="GO" id="GO:0005829">
    <property type="term" value="C:cytosol"/>
    <property type="evidence" value="ECO:0007669"/>
    <property type="project" value="UniProtKB-ARBA"/>
</dbReference>
<dbReference type="InterPro" id="IPR001270">
    <property type="entry name" value="ClpA/B"/>
</dbReference>
<accession>A0A1Q2SLJ1</accession>
<keyword evidence="8 14" id="KW-0346">Stress response</keyword>
<dbReference type="InterPro" id="IPR003593">
    <property type="entry name" value="AAA+_ATPase"/>
</dbReference>
<comment type="function">
    <text evidence="14">Part of a stress-induced multi-chaperone system, it is involved in the recovery of the cell from heat-induced damage, in cooperation with DnaK, DnaJ and GrpE.</text>
</comment>
<dbReference type="PRINTS" id="PR00300">
    <property type="entry name" value="CLPPROTEASEA"/>
</dbReference>
<evidence type="ECO:0000313" key="17">
    <source>
        <dbReference type="Proteomes" id="UP000243679"/>
    </source>
</evidence>
<dbReference type="Pfam" id="PF17871">
    <property type="entry name" value="AAA_lid_9"/>
    <property type="match status" value="1"/>
</dbReference>
<evidence type="ECO:0000313" key="16">
    <source>
        <dbReference type="EMBL" id="BAW79998.1"/>
    </source>
</evidence>
<evidence type="ECO:0000256" key="14">
    <source>
        <dbReference type="RuleBase" id="RU362034"/>
    </source>
</evidence>
<evidence type="ECO:0000259" key="15">
    <source>
        <dbReference type="PROSITE" id="PS51903"/>
    </source>
</evidence>
<dbReference type="KEGG" id="ntt:TAO_0628"/>
<dbReference type="Pfam" id="PF00004">
    <property type="entry name" value="AAA"/>
    <property type="match status" value="1"/>
</dbReference>
<organism evidence="16 17">
    <name type="scientific">Candidatus Nitrosoglobus terrae</name>
    <dbReference type="NCBI Taxonomy" id="1630141"/>
    <lineage>
        <taxon>Bacteria</taxon>
        <taxon>Pseudomonadati</taxon>
        <taxon>Pseudomonadota</taxon>
        <taxon>Gammaproteobacteria</taxon>
        <taxon>Chromatiales</taxon>
        <taxon>Chromatiaceae</taxon>
        <taxon>Candidatus Nitrosoglobus</taxon>
    </lineage>
</organism>
<dbReference type="InterPro" id="IPR017730">
    <property type="entry name" value="Chaperonin_ClpB"/>
</dbReference>
<comment type="subcellular location">
    <subcellularLocation>
        <location evidence="1 14">Cytoplasm</location>
    </subcellularLocation>
</comment>
<dbReference type="AlphaFoldDB" id="A0A1Q2SLJ1"/>
<dbReference type="InterPro" id="IPR036628">
    <property type="entry name" value="Clp_N_dom_sf"/>
</dbReference>
<dbReference type="InterPro" id="IPR003959">
    <property type="entry name" value="ATPase_AAA_core"/>
</dbReference>
<evidence type="ECO:0000256" key="8">
    <source>
        <dbReference type="ARBA" id="ARBA00023016"/>
    </source>
</evidence>
<keyword evidence="17" id="KW-1185">Reference proteome</keyword>
<evidence type="ECO:0000256" key="13">
    <source>
        <dbReference type="RuleBase" id="RU004432"/>
    </source>
</evidence>
<dbReference type="PROSITE" id="PS00870">
    <property type="entry name" value="CLPAB_1"/>
    <property type="match status" value="1"/>
</dbReference>
<feature type="coiled-coil region" evidence="14">
    <location>
        <begin position="412"/>
        <end position="492"/>
    </location>
</feature>
<dbReference type="EMBL" id="AP014836">
    <property type="protein sequence ID" value="BAW79998.1"/>
    <property type="molecule type" value="Genomic_DNA"/>
</dbReference>
<dbReference type="InterPro" id="IPR028299">
    <property type="entry name" value="ClpA/B_CS2"/>
</dbReference>
<dbReference type="FunFam" id="1.10.8.60:FF:000017">
    <property type="entry name" value="ATP-dependent chaperone ClpB"/>
    <property type="match status" value="1"/>
</dbReference>
<dbReference type="CDD" id="cd19499">
    <property type="entry name" value="RecA-like_ClpB_Hsp104-like"/>
    <property type="match status" value="1"/>
</dbReference>
<evidence type="ECO:0000256" key="5">
    <source>
        <dbReference type="ARBA" id="ARBA00022737"/>
    </source>
</evidence>
<dbReference type="FunFam" id="3.40.50.300:FF:000010">
    <property type="entry name" value="Chaperone clpB 1, putative"/>
    <property type="match status" value="1"/>
</dbReference>
<dbReference type="PROSITE" id="PS00871">
    <property type="entry name" value="CLPAB_2"/>
    <property type="match status" value="1"/>
</dbReference>
<dbReference type="PROSITE" id="PS51903">
    <property type="entry name" value="CLP_R"/>
    <property type="match status" value="1"/>
</dbReference>
<dbReference type="Gene3D" id="1.10.8.60">
    <property type="match status" value="1"/>
</dbReference>
<keyword evidence="4 14" id="KW-0963">Cytoplasm</keyword>
<evidence type="ECO:0000256" key="10">
    <source>
        <dbReference type="ARBA" id="ARBA00023186"/>
    </source>
</evidence>
<reference evidence="16 17" key="1">
    <citation type="journal article" date="2017" name="ISME J.">
        <title>An acid-tolerant ammonia-oxidizing ?-proteobacterium from soil.</title>
        <authorList>
            <person name="Hayatsu M."/>
            <person name="Tago K."/>
            <person name="Uchiyama I."/>
            <person name="Toyoda A."/>
            <person name="Wang Y."/>
            <person name="Shimomura Y."/>
            <person name="Okubo T."/>
            <person name="Kurisu F."/>
            <person name="Hirono Y."/>
            <person name="Nonaka K."/>
            <person name="Akiyama H."/>
            <person name="Itoh T."/>
            <person name="Takami H."/>
        </authorList>
    </citation>
    <scope>NUCLEOTIDE SEQUENCE [LARGE SCALE GENOMIC DNA]</scope>
    <source>
        <strain evidence="16 17">TAO100</strain>
    </source>
</reference>
<dbReference type="SUPFAM" id="SSF52540">
    <property type="entry name" value="P-loop containing nucleoside triphosphate hydrolases"/>
    <property type="match status" value="2"/>
</dbReference>
<dbReference type="GO" id="GO:0042026">
    <property type="term" value="P:protein refolding"/>
    <property type="evidence" value="ECO:0007669"/>
    <property type="project" value="UniProtKB-UniRule"/>
</dbReference>
<dbReference type="GO" id="GO:0005524">
    <property type="term" value="F:ATP binding"/>
    <property type="evidence" value="ECO:0007669"/>
    <property type="project" value="UniProtKB-UniRule"/>
</dbReference>
<dbReference type="InterPro" id="IPR027417">
    <property type="entry name" value="P-loop_NTPase"/>
</dbReference>
<dbReference type="InterPro" id="IPR004176">
    <property type="entry name" value="Clp_R_N"/>
</dbReference>
<evidence type="ECO:0000256" key="2">
    <source>
        <dbReference type="ARBA" id="ARBA00008675"/>
    </source>
</evidence>
<dbReference type="RefSeq" id="WP_096526589.1">
    <property type="nucleotide sequence ID" value="NZ_AP014836.1"/>
</dbReference>
<dbReference type="Gene3D" id="3.40.50.300">
    <property type="entry name" value="P-loop containing nucleotide triphosphate hydrolases"/>
    <property type="match status" value="3"/>
</dbReference>